<gene>
    <name evidence="6" type="ORF">C8D97_105304</name>
</gene>
<dbReference type="RefSeq" id="WP_170115196.1">
    <property type="nucleotide sequence ID" value="NZ_QGGU01000005.1"/>
</dbReference>
<dbReference type="GO" id="GO:1990351">
    <property type="term" value="C:transporter complex"/>
    <property type="evidence" value="ECO:0007669"/>
    <property type="project" value="TreeGrafter"/>
</dbReference>
<keyword evidence="3" id="KW-0564">Palmitate</keyword>
<dbReference type="PANTHER" id="PTHR38098">
    <property type="entry name" value="LPS-ASSEMBLY LIPOPROTEIN LPTE"/>
    <property type="match status" value="1"/>
</dbReference>
<dbReference type="PANTHER" id="PTHR38098:SF1">
    <property type="entry name" value="LPS-ASSEMBLY LIPOPROTEIN LPTE"/>
    <property type="match status" value="1"/>
</dbReference>
<dbReference type="GO" id="GO:0019867">
    <property type="term" value="C:outer membrane"/>
    <property type="evidence" value="ECO:0007669"/>
    <property type="project" value="InterPro"/>
</dbReference>
<name>A0A316GBU4_9GAMM</name>
<evidence type="ECO:0000256" key="5">
    <source>
        <dbReference type="ARBA" id="ARBA00023288"/>
    </source>
</evidence>
<keyword evidence="1" id="KW-0732">Signal</keyword>
<keyword evidence="7" id="KW-1185">Reference proteome</keyword>
<reference evidence="6 7" key="1">
    <citation type="submission" date="2018-05" db="EMBL/GenBank/DDBJ databases">
        <title>Genomic Encyclopedia of Type Strains, Phase IV (KMG-IV): sequencing the most valuable type-strain genomes for metagenomic binning, comparative biology and taxonomic classification.</title>
        <authorList>
            <person name="Goeker M."/>
        </authorList>
    </citation>
    <scope>NUCLEOTIDE SEQUENCE [LARGE SCALE GENOMIC DNA]</scope>
    <source>
        <strain evidence="6 7">DSM 25350</strain>
    </source>
</reference>
<comment type="caution">
    <text evidence="6">The sequence shown here is derived from an EMBL/GenBank/DDBJ whole genome shotgun (WGS) entry which is preliminary data.</text>
</comment>
<dbReference type="GO" id="GO:0001530">
    <property type="term" value="F:lipopolysaccharide binding"/>
    <property type="evidence" value="ECO:0007669"/>
    <property type="project" value="TreeGrafter"/>
</dbReference>
<organism evidence="6 7">
    <name type="scientific">Pleionea mediterranea</name>
    <dbReference type="NCBI Taxonomy" id="523701"/>
    <lineage>
        <taxon>Bacteria</taxon>
        <taxon>Pseudomonadati</taxon>
        <taxon>Pseudomonadota</taxon>
        <taxon>Gammaproteobacteria</taxon>
        <taxon>Oceanospirillales</taxon>
        <taxon>Pleioneaceae</taxon>
        <taxon>Pleionea</taxon>
    </lineage>
</organism>
<dbReference type="GO" id="GO:0043165">
    <property type="term" value="P:Gram-negative-bacterium-type cell outer membrane assembly"/>
    <property type="evidence" value="ECO:0007669"/>
    <property type="project" value="InterPro"/>
</dbReference>
<evidence type="ECO:0000313" key="6">
    <source>
        <dbReference type="EMBL" id="PWK51987.1"/>
    </source>
</evidence>
<protein>
    <submittedName>
        <fullName evidence="6">Outer membrane lipopolysaccharide assembly protein LptE/RlpB</fullName>
    </submittedName>
</protein>
<evidence type="ECO:0000313" key="7">
    <source>
        <dbReference type="Proteomes" id="UP000245790"/>
    </source>
</evidence>
<dbReference type="Proteomes" id="UP000245790">
    <property type="component" value="Unassembled WGS sequence"/>
</dbReference>
<evidence type="ECO:0000256" key="2">
    <source>
        <dbReference type="ARBA" id="ARBA00023136"/>
    </source>
</evidence>
<accession>A0A316GBU4</accession>
<keyword evidence="4" id="KW-0998">Cell outer membrane</keyword>
<sequence>MALIASAGLMSCGFHLKGTQETASLSGQNISVQSGAALINIKQRLQQRLKQQGANISTLVDAQHRLVLEQDELNKRVLLRDASGRASEFVLVYTLSATLYSLTDDKALESDDPESSINSAVSANASLSNSKSFSVSEQRSYRFDQQQLIASHHQEQQLLSDMQTAAVEILSRQLGAYLSGTPGIARAD</sequence>
<evidence type="ECO:0000256" key="3">
    <source>
        <dbReference type="ARBA" id="ARBA00023139"/>
    </source>
</evidence>
<evidence type="ECO:0000256" key="1">
    <source>
        <dbReference type="ARBA" id="ARBA00022729"/>
    </source>
</evidence>
<evidence type="ECO:0000256" key="4">
    <source>
        <dbReference type="ARBA" id="ARBA00023237"/>
    </source>
</evidence>
<keyword evidence="2" id="KW-0472">Membrane</keyword>
<dbReference type="Gene3D" id="3.30.160.150">
    <property type="entry name" value="Lipoprotein like domain"/>
    <property type="match status" value="1"/>
</dbReference>
<keyword evidence="5" id="KW-0449">Lipoprotein</keyword>
<dbReference type="EMBL" id="QGGU01000005">
    <property type="protein sequence ID" value="PWK51987.1"/>
    <property type="molecule type" value="Genomic_DNA"/>
</dbReference>
<proteinExistence type="predicted"/>
<dbReference type="GO" id="GO:0015920">
    <property type="term" value="P:lipopolysaccharide transport"/>
    <property type="evidence" value="ECO:0007669"/>
    <property type="project" value="TreeGrafter"/>
</dbReference>
<dbReference type="InterPro" id="IPR007485">
    <property type="entry name" value="LPS_assembly_LptE"/>
</dbReference>
<dbReference type="AlphaFoldDB" id="A0A316GBU4"/>